<evidence type="ECO:0000313" key="2">
    <source>
        <dbReference type="Proteomes" id="UP000467105"/>
    </source>
</evidence>
<proteinExistence type="predicted"/>
<dbReference type="EMBL" id="AP022614">
    <property type="protein sequence ID" value="BBZ43768.1"/>
    <property type="molecule type" value="Genomic_DNA"/>
</dbReference>
<evidence type="ECO:0000313" key="1">
    <source>
        <dbReference type="EMBL" id="BBZ43768.1"/>
    </source>
</evidence>
<reference evidence="1 2" key="1">
    <citation type="journal article" date="2019" name="Emerg. Microbes Infect.">
        <title>Comprehensive subspecies identification of 175 nontuberculous mycobacteria species based on 7547 genomic profiles.</title>
        <authorList>
            <person name="Matsumoto Y."/>
            <person name="Kinjo T."/>
            <person name="Motooka D."/>
            <person name="Nabeya D."/>
            <person name="Jung N."/>
            <person name="Uechi K."/>
            <person name="Horii T."/>
            <person name="Iida T."/>
            <person name="Fujita J."/>
            <person name="Nakamura S."/>
        </authorList>
    </citation>
    <scope>NUCLEOTIDE SEQUENCE [LARGE SCALE GENOMIC DNA]</scope>
    <source>
        <strain evidence="1 2">JCM 14742</strain>
    </source>
</reference>
<gene>
    <name evidence="1" type="ORF">MPRM_10490</name>
</gene>
<sequence length="86" mass="9261">MRGAAVDEHHRGLVVTAPHAQVNAAPLDLDVAVFGRVGQSRGEPRRRLDGRLARSGKQDLTLRLLDVDQVSDTATLTAANRPEAVQ</sequence>
<protein>
    <submittedName>
        <fullName evidence="1">Uncharacterized protein</fullName>
    </submittedName>
</protein>
<dbReference type="Proteomes" id="UP000467105">
    <property type="component" value="Chromosome"/>
</dbReference>
<keyword evidence="2" id="KW-1185">Reference proteome</keyword>
<dbReference type="AlphaFoldDB" id="A0A7I7YPF7"/>
<organism evidence="1 2">
    <name type="scientific">Mycobacterium parmense</name>
    <dbReference type="NCBI Taxonomy" id="185642"/>
    <lineage>
        <taxon>Bacteria</taxon>
        <taxon>Bacillati</taxon>
        <taxon>Actinomycetota</taxon>
        <taxon>Actinomycetes</taxon>
        <taxon>Mycobacteriales</taxon>
        <taxon>Mycobacteriaceae</taxon>
        <taxon>Mycobacterium</taxon>
        <taxon>Mycobacterium simiae complex</taxon>
    </lineage>
</organism>
<name>A0A7I7YPF7_9MYCO</name>
<accession>A0A7I7YPF7</accession>